<name>A0A7G1HQ72_9BACT</name>
<evidence type="ECO:0000256" key="1">
    <source>
        <dbReference type="SAM" id="SignalP"/>
    </source>
</evidence>
<gene>
    <name evidence="2" type="ORF">Cop2CBH44_01980</name>
</gene>
<reference evidence="3" key="1">
    <citation type="submission" date="2020-07" db="EMBL/GenBank/DDBJ databases">
        <title>Complete genome sequencing of Coprobacter sp. strain 2CBH44.</title>
        <authorList>
            <person name="Sakamoto M."/>
            <person name="Murakami T."/>
            <person name="Mori H."/>
        </authorList>
    </citation>
    <scope>NUCLEOTIDE SEQUENCE [LARGE SCALE GENOMIC DNA]</scope>
    <source>
        <strain evidence="3">2CBH44</strain>
    </source>
</reference>
<dbReference type="RefSeq" id="WP_200755387.1">
    <property type="nucleotide sequence ID" value="NZ_AP023322.1"/>
</dbReference>
<dbReference type="AlphaFoldDB" id="A0A7G1HQ72"/>
<accession>A0A7G1HQ72</accession>
<dbReference type="Gene3D" id="3.20.20.510">
    <property type="entry name" value="Uncharacterised protein PF12979, DUF3863"/>
    <property type="match status" value="1"/>
</dbReference>
<organism evidence="2 3">
    <name type="scientific">Coprobacter secundus subsp. similis</name>
    <dbReference type="NCBI Taxonomy" id="2751153"/>
    <lineage>
        <taxon>Bacteria</taxon>
        <taxon>Pseudomonadati</taxon>
        <taxon>Bacteroidota</taxon>
        <taxon>Bacteroidia</taxon>
        <taxon>Bacteroidales</taxon>
        <taxon>Barnesiellaceae</taxon>
        <taxon>Coprobacter</taxon>
    </lineage>
</organism>
<dbReference type="EMBL" id="AP023322">
    <property type="protein sequence ID" value="BCI61845.1"/>
    <property type="molecule type" value="Genomic_DNA"/>
</dbReference>
<dbReference type="PROSITE" id="PS51257">
    <property type="entry name" value="PROKAR_LIPOPROTEIN"/>
    <property type="match status" value="1"/>
</dbReference>
<feature type="chain" id="PRO_5028923454" evidence="1">
    <location>
        <begin position="20"/>
        <end position="558"/>
    </location>
</feature>
<protein>
    <submittedName>
        <fullName evidence="2">Uncharacterized protein</fullName>
    </submittedName>
</protein>
<sequence>MVKSLKRLCILALSLSACTAGIRAGEQESTSAPRIVNVINFIRQTEPRIDAITDEVLYRTVVEQVKLLNRYGIKGTYLLQYDALISPSYQELLKKETLPGTEIGGWWEITQPHVEAAGLKWRGRYPWDWHADVGFATGYTPEEREKLVDVYMAKFKEIFGKYPSAIGSWFIDAHTLAYMYDKYHIEASCNCRDQIGTDGYTLWGGYWQGGYYPSRKNAYMPAQTRKGQIPVPVFRMLGSDPIYQYDLGIGGNYQGVVTLEPVYGSAGGSETWVKWFFDSMFKDPGMGLSYVQAGQENSFTWGAMKKGLEIQIPLLARLRDDNTIRIQTLSETGRWYKDNYSTTAPSAISALTDYKNTGKKTVWYNSKYYRANLFWEGNTFRFRDIHLFDERFASDYIDKPGTTSTCLYTTLPFVDGNIWSSDKKLAGLRLFCARQDGTMIEATGREPEIAHKGKRLYVRWPLEIPGATFVMTFDEDKVRMQIESAGNTRMEWYMELSVVPGTALPFTRIDDKRIDAREKTFDYKITCKKGTFADCKDSSGRIFRIKPENKEISISFKN</sequence>
<proteinExistence type="predicted"/>
<evidence type="ECO:0000313" key="3">
    <source>
        <dbReference type="Proteomes" id="UP000594042"/>
    </source>
</evidence>
<dbReference type="KEGG" id="copr:Cop2CBH44_01980"/>
<feature type="signal peptide" evidence="1">
    <location>
        <begin position="1"/>
        <end position="19"/>
    </location>
</feature>
<evidence type="ECO:0000313" key="2">
    <source>
        <dbReference type="EMBL" id="BCI61845.1"/>
    </source>
</evidence>
<dbReference type="Proteomes" id="UP000594042">
    <property type="component" value="Chromosome"/>
</dbReference>
<keyword evidence="1" id="KW-0732">Signal</keyword>
<keyword evidence="3" id="KW-1185">Reference proteome</keyword>